<reference evidence="10 11" key="1">
    <citation type="submission" date="2016-11" db="EMBL/GenBank/DDBJ databases">
        <authorList>
            <person name="Kadnikov V."/>
            <person name="Nazina T."/>
        </authorList>
    </citation>
    <scope>NUCLEOTIDE SEQUENCE [LARGE SCALE GENOMIC DNA]</scope>
    <source>
        <strain evidence="10 11">1017</strain>
    </source>
</reference>
<keyword evidence="2" id="KW-0963">Cytoplasm</keyword>
<dbReference type="SMART" id="SM00347">
    <property type="entry name" value="HTH_MARR"/>
    <property type="match status" value="1"/>
</dbReference>
<evidence type="ECO:0000256" key="2">
    <source>
        <dbReference type="ARBA" id="ARBA00022490"/>
    </source>
</evidence>
<evidence type="ECO:0000256" key="5">
    <source>
        <dbReference type="ARBA" id="ARBA00023163"/>
    </source>
</evidence>
<evidence type="ECO:0000313" key="11">
    <source>
        <dbReference type="Proteomes" id="UP000186030"/>
    </source>
</evidence>
<gene>
    <name evidence="10" type="ORF">BRO54_2977</name>
</gene>
<dbReference type="GO" id="GO:0005737">
    <property type="term" value="C:cytoplasm"/>
    <property type="evidence" value="ECO:0007669"/>
    <property type="project" value="UniProtKB-SubCell"/>
</dbReference>
<evidence type="ECO:0000256" key="7">
    <source>
        <dbReference type="ARBA" id="ARBA00047188"/>
    </source>
</evidence>
<dbReference type="PROSITE" id="PS50995">
    <property type="entry name" value="HTH_MARR_2"/>
    <property type="match status" value="1"/>
</dbReference>
<dbReference type="InterPro" id="IPR036388">
    <property type="entry name" value="WH-like_DNA-bd_sf"/>
</dbReference>
<dbReference type="PANTHER" id="PTHR42756:SF1">
    <property type="entry name" value="TRANSCRIPTIONAL REPRESSOR OF EMRAB OPERON"/>
    <property type="match status" value="1"/>
</dbReference>
<evidence type="ECO:0000256" key="8">
    <source>
        <dbReference type="ARBA" id="ARBA00047207"/>
    </source>
</evidence>
<comment type="similarity">
    <text evidence="6">Belongs to the SarZ family.</text>
</comment>
<dbReference type="FunFam" id="1.10.10.10:FF:000163">
    <property type="entry name" value="MarR family transcriptional regulator"/>
    <property type="match status" value="1"/>
</dbReference>
<keyword evidence="3" id="KW-0805">Transcription regulation</keyword>
<dbReference type="Gene3D" id="1.10.10.10">
    <property type="entry name" value="Winged helix-like DNA-binding domain superfamily/Winged helix DNA-binding domain"/>
    <property type="match status" value="1"/>
</dbReference>
<dbReference type="InterPro" id="IPR036390">
    <property type="entry name" value="WH_DNA-bd_sf"/>
</dbReference>
<keyword evidence="5" id="KW-0804">Transcription</keyword>
<evidence type="ECO:0000256" key="6">
    <source>
        <dbReference type="ARBA" id="ARBA00046337"/>
    </source>
</evidence>
<organism evidence="10 11">
    <name type="scientific">Geobacillus proteiniphilus</name>
    <dbReference type="NCBI Taxonomy" id="860353"/>
    <lineage>
        <taxon>Bacteria</taxon>
        <taxon>Bacillati</taxon>
        <taxon>Bacillota</taxon>
        <taxon>Bacilli</taxon>
        <taxon>Bacillales</taxon>
        <taxon>Anoxybacillaceae</taxon>
        <taxon>Geobacillus</taxon>
    </lineage>
</organism>
<evidence type="ECO:0000256" key="1">
    <source>
        <dbReference type="ARBA" id="ARBA00004496"/>
    </source>
</evidence>
<evidence type="ECO:0000259" key="9">
    <source>
        <dbReference type="PROSITE" id="PS50995"/>
    </source>
</evidence>
<reference evidence="11" key="2">
    <citation type="submission" date="2017-01" db="EMBL/GenBank/DDBJ databases">
        <title>Genome sequencing and annotation of Geobacillus sp. 1017, a Hydrocarbon-Oxidizing Thermophilic Bacterium Isolated from a Heavy Oil Reservoir (China).</title>
        <authorList>
            <person name="Kadnikov V.V."/>
            <person name="Mardanov A.V."/>
            <person name="Poltaraus A.B."/>
            <person name="Sokolova D.S."/>
            <person name="Semenova E.M."/>
            <person name="Ravin N.V."/>
            <person name="Tourova T.P."/>
            <person name="Nazina T.N."/>
        </authorList>
    </citation>
    <scope>NUCLEOTIDE SEQUENCE [LARGE SCALE GENOMIC DNA]</scope>
    <source>
        <strain evidence="11">1017</strain>
    </source>
</reference>
<dbReference type="Pfam" id="PF22381">
    <property type="entry name" value="Staph_reg_Sar_Rot"/>
    <property type="match status" value="1"/>
</dbReference>
<dbReference type="InterPro" id="IPR000835">
    <property type="entry name" value="HTH_MarR-typ"/>
</dbReference>
<dbReference type="PANTHER" id="PTHR42756">
    <property type="entry name" value="TRANSCRIPTIONAL REGULATOR, MARR"/>
    <property type="match status" value="1"/>
</dbReference>
<dbReference type="GO" id="GO:0003700">
    <property type="term" value="F:DNA-binding transcription factor activity"/>
    <property type="evidence" value="ECO:0007669"/>
    <property type="project" value="InterPro"/>
</dbReference>
<dbReference type="PRINTS" id="PR00598">
    <property type="entry name" value="HTHMARR"/>
</dbReference>
<evidence type="ECO:0000256" key="4">
    <source>
        <dbReference type="ARBA" id="ARBA00023125"/>
    </source>
</evidence>
<name>A0A1Q5SRT2_9BACL</name>
<dbReference type="SUPFAM" id="SSF46785">
    <property type="entry name" value="Winged helix' DNA-binding domain"/>
    <property type="match status" value="1"/>
</dbReference>
<dbReference type="InterPro" id="IPR055166">
    <property type="entry name" value="Transc_reg_Sar_Rot_HTH"/>
</dbReference>
<evidence type="ECO:0000313" key="10">
    <source>
        <dbReference type="EMBL" id="OKO90717.1"/>
    </source>
</evidence>
<dbReference type="AlphaFoldDB" id="A0A1Q5SRT2"/>
<comment type="subcellular location">
    <subcellularLocation>
        <location evidence="1">Cytoplasm</location>
    </subcellularLocation>
</comment>
<dbReference type="RefSeq" id="WP_074044356.1">
    <property type="nucleotide sequence ID" value="NZ_MQMG01000044.1"/>
</dbReference>
<dbReference type="EMBL" id="MQMG01000044">
    <property type="protein sequence ID" value="OKO90717.1"/>
    <property type="molecule type" value="Genomic_DNA"/>
</dbReference>
<proteinExistence type="inferred from homology"/>
<feature type="domain" description="HTH marR-type" evidence="9">
    <location>
        <begin position="15"/>
        <end position="145"/>
    </location>
</feature>
<evidence type="ECO:0000256" key="3">
    <source>
        <dbReference type="ARBA" id="ARBA00023015"/>
    </source>
</evidence>
<dbReference type="Proteomes" id="UP000186030">
    <property type="component" value="Unassembled WGS sequence"/>
</dbReference>
<accession>A0A1Q5SRT2</accession>
<protein>
    <recommendedName>
        <fullName evidence="7">HTH-type transcriptional regulator SarZ</fullName>
    </recommendedName>
    <alternativeName>
        <fullName evidence="8">Staphylococcal accessory regulator Z</fullName>
    </alternativeName>
</protein>
<dbReference type="GO" id="GO:0003677">
    <property type="term" value="F:DNA binding"/>
    <property type="evidence" value="ECO:0007669"/>
    <property type="project" value="UniProtKB-KW"/>
</dbReference>
<keyword evidence="4" id="KW-0238">DNA-binding</keyword>
<sequence length="168" mass="19763">MEEEIVSNDHALRLDHQLCFAIYACFRELTKLYRPFLEEIGITYPQYLVLLVLWEQGETTMKELGKRLYLDSGTLTPMLKRMEENGLVQRLRSPEDERVVRIVLTEQGEKIKQKAQCIPEEIVKRVGLSNQEWSELLMLLRSLLVRLNDEQHSSWSNVPVLQSCPRQY</sequence>
<comment type="caution">
    <text evidence="10">The sequence shown here is derived from an EMBL/GenBank/DDBJ whole genome shotgun (WGS) entry which is preliminary data.</text>
</comment>